<protein>
    <submittedName>
        <fullName evidence="1">Uncharacterized protein</fullName>
    </submittedName>
</protein>
<comment type="caution">
    <text evidence="1">The sequence shown here is derived from an EMBL/GenBank/DDBJ whole genome shotgun (WGS) entry which is preliminary data.</text>
</comment>
<proteinExistence type="predicted"/>
<organism evidence="1 2">
    <name type="scientific">Candidatus Magasanikbacteria bacterium GW2011_GWA2_50_22</name>
    <dbReference type="NCBI Taxonomy" id="1619043"/>
    <lineage>
        <taxon>Bacteria</taxon>
        <taxon>Candidatus Magasanikiibacteriota</taxon>
    </lineage>
</organism>
<reference evidence="1 2" key="1">
    <citation type="journal article" date="2015" name="Nature">
        <title>rRNA introns, odd ribosomes, and small enigmatic genomes across a large radiation of phyla.</title>
        <authorList>
            <person name="Brown C.T."/>
            <person name="Hug L.A."/>
            <person name="Thomas B.C."/>
            <person name="Sharon I."/>
            <person name="Castelle C.J."/>
            <person name="Singh A."/>
            <person name="Wilkins M.J."/>
            <person name="Williams K.H."/>
            <person name="Banfield J.F."/>
        </authorList>
    </citation>
    <scope>NUCLEOTIDE SEQUENCE [LARGE SCALE GENOMIC DNA]</scope>
</reference>
<dbReference type="AlphaFoldDB" id="A0A0G1ZEI6"/>
<dbReference type="EMBL" id="LCQN01000001">
    <property type="protein sequence ID" value="KKW17619.1"/>
    <property type="molecule type" value="Genomic_DNA"/>
</dbReference>
<sequence>MRLGLDKKVFFWHTCLFFYNMKTALISSPIYVGGLIGAVTSTTPTARKETPMIFVVFRTSTDSKEEKDQRGEIVSLERSCGCNGRSHVDEIDRVFTKDNAIVYAEPVAHEDKGACDGTCAIGMADDAIDRGQFLFPVPISAATVTR</sequence>
<dbReference type="Proteomes" id="UP000033982">
    <property type="component" value="Unassembled WGS sequence"/>
</dbReference>
<gene>
    <name evidence="1" type="ORF">UY58_C0001G0044</name>
</gene>
<evidence type="ECO:0000313" key="1">
    <source>
        <dbReference type="EMBL" id="KKW17619.1"/>
    </source>
</evidence>
<accession>A0A0G1ZEI6</accession>
<evidence type="ECO:0000313" key="2">
    <source>
        <dbReference type="Proteomes" id="UP000033982"/>
    </source>
</evidence>
<name>A0A0G1ZEI6_9BACT</name>